<gene>
    <name evidence="2" type="ORF">OQ273_16700</name>
</gene>
<name>A0A9X3UKU3_9HYPH</name>
<comment type="caution">
    <text evidence="2">The sequence shown here is derived from an EMBL/GenBank/DDBJ whole genome shotgun (WGS) entry which is preliminary data.</text>
</comment>
<dbReference type="RefSeq" id="WP_267991655.1">
    <property type="nucleotide sequence ID" value="NZ_JAPJZI010000001.1"/>
</dbReference>
<dbReference type="EMBL" id="JAPJZI010000001">
    <property type="protein sequence ID" value="MDA5400221.1"/>
    <property type="molecule type" value="Genomic_DNA"/>
</dbReference>
<protein>
    <submittedName>
        <fullName evidence="2">STAS domain-containing protein</fullName>
    </submittedName>
</protein>
<keyword evidence="3" id="KW-1185">Reference proteome</keyword>
<evidence type="ECO:0000313" key="2">
    <source>
        <dbReference type="EMBL" id="MDA5400221.1"/>
    </source>
</evidence>
<dbReference type="CDD" id="cd07043">
    <property type="entry name" value="STAS_anti-anti-sigma_factors"/>
    <property type="match status" value="1"/>
</dbReference>
<dbReference type="InterPro" id="IPR058548">
    <property type="entry name" value="MlaB-like_STAS"/>
</dbReference>
<organism evidence="2 3">
    <name type="scientific">Hoeflea prorocentri</name>
    <dbReference type="NCBI Taxonomy" id="1922333"/>
    <lineage>
        <taxon>Bacteria</taxon>
        <taxon>Pseudomonadati</taxon>
        <taxon>Pseudomonadota</taxon>
        <taxon>Alphaproteobacteria</taxon>
        <taxon>Hyphomicrobiales</taxon>
        <taxon>Rhizobiaceae</taxon>
        <taxon>Hoeflea</taxon>
    </lineage>
</organism>
<evidence type="ECO:0000313" key="3">
    <source>
        <dbReference type="Proteomes" id="UP001151234"/>
    </source>
</evidence>
<dbReference type="InterPro" id="IPR036513">
    <property type="entry name" value="STAS_dom_sf"/>
</dbReference>
<dbReference type="SUPFAM" id="SSF52091">
    <property type="entry name" value="SpoIIaa-like"/>
    <property type="match status" value="1"/>
</dbReference>
<reference evidence="2" key="1">
    <citation type="submission" date="2022-11" db="EMBL/GenBank/DDBJ databases">
        <title>Draft genome sequence of Hoeflea poritis E7-10 and Hoeflea prorocentri PM5-8, separated from scleractinian coral Porites lutea and marine dinoflagellate.</title>
        <authorList>
            <person name="Zhang G."/>
            <person name="Wei Q."/>
            <person name="Cai L."/>
        </authorList>
    </citation>
    <scope>NUCLEOTIDE SEQUENCE</scope>
    <source>
        <strain evidence="2">PM5-8</strain>
    </source>
</reference>
<dbReference type="AlphaFoldDB" id="A0A9X3UKU3"/>
<dbReference type="Pfam" id="PF13466">
    <property type="entry name" value="STAS_2"/>
    <property type="match status" value="1"/>
</dbReference>
<evidence type="ECO:0000259" key="1">
    <source>
        <dbReference type="Pfam" id="PF13466"/>
    </source>
</evidence>
<proteinExistence type="predicted"/>
<feature type="domain" description="MlaB-like STAS" evidence="1">
    <location>
        <begin position="12"/>
        <end position="88"/>
    </location>
</feature>
<sequence>MSAETENQAGRLELDENLDLTAVAPLHQSLLSARGGALVVDASQVDRVGAQCIQLLLSAKKSWGDDDVPFHLEAPSETFLSALALLGVEPESLHVKEATQ</sequence>
<accession>A0A9X3UKU3</accession>
<dbReference type="Gene3D" id="3.30.750.24">
    <property type="entry name" value="STAS domain"/>
    <property type="match status" value="1"/>
</dbReference>
<dbReference type="Proteomes" id="UP001151234">
    <property type="component" value="Unassembled WGS sequence"/>
</dbReference>